<dbReference type="OrthoDB" id="7826912at2"/>
<protein>
    <submittedName>
        <fullName evidence="3">Uncharacterized protein</fullName>
    </submittedName>
</protein>
<evidence type="ECO:0000313" key="3">
    <source>
        <dbReference type="EMBL" id="AWN41694.1"/>
    </source>
</evidence>
<gene>
    <name evidence="3" type="ORF">DK389_15740</name>
</gene>
<proteinExistence type="predicted"/>
<sequence length="270" mass="28725">MIETLMIFALGVLAASLCILLVLPAVNARAARLARRRLEAMFPLSAGEISAEKDFLRAQFAVQQRRLERKAETALARRQADMAEIGTRNMEVAALSREVETRDRTLVERAGEIATARGDIARLTGDLDTARADGATGLATLHALEEAHCELLENLIAARHERDAARAAAEAPAPEATAADAQAAETGPDDALDALRRSRDALLAEREALRASLAAAEDALAQALSDRGAGAADVARETAELRHRITEVADALTQRERLPSVGAFPASASP</sequence>
<evidence type="ECO:0000313" key="4">
    <source>
        <dbReference type="Proteomes" id="UP000245926"/>
    </source>
</evidence>
<organism evidence="3 4">
    <name type="scientific">Methylobacterium durans</name>
    <dbReference type="NCBI Taxonomy" id="2202825"/>
    <lineage>
        <taxon>Bacteria</taxon>
        <taxon>Pseudomonadati</taxon>
        <taxon>Pseudomonadota</taxon>
        <taxon>Alphaproteobacteria</taxon>
        <taxon>Hyphomicrobiales</taxon>
        <taxon>Methylobacteriaceae</taxon>
        <taxon>Methylobacterium</taxon>
    </lineage>
</organism>
<dbReference type="RefSeq" id="WP_109890949.1">
    <property type="nucleotide sequence ID" value="NZ_CP029550.1"/>
</dbReference>
<dbReference type="AlphaFoldDB" id="A0A2U8W6F9"/>
<accession>A0A2U8W6F9</accession>
<dbReference type="Proteomes" id="UP000245926">
    <property type="component" value="Chromosome"/>
</dbReference>
<feature type="region of interest" description="Disordered" evidence="2">
    <location>
        <begin position="163"/>
        <end position="188"/>
    </location>
</feature>
<keyword evidence="4" id="KW-1185">Reference proteome</keyword>
<dbReference type="EMBL" id="CP029550">
    <property type="protein sequence ID" value="AWN41694.1"/>
    <property type="molecule type" value="Genomic_DNA"/>
</dbReference>
<dbReference type="KEGG" id="mets:DK389_15740"/>
<reference evidence="4" key="1">
    <citation type="submission" date="2018-05" db="EMBL/GenBank/DDBJ databases">
        <title>Complete Genome Sequence of Methylobacterium sp. 17SD2-17.</title>
        <authorList>
            <person name="Srinivasan S."/>
        </authorList>
    </citation>
    <scope>NUCLEOTIDE SEQUENCE [LARGE SCALE GENOMIC DNA]</scope>
    <source>
        <strain evidence="4">17SD2-17</strain>
    </source>
</reference>
<keyword evidence="1" id="KW-0175">Coiled coil</keyword>
<feature type="compositionally biased region" description="Low complexity" evidence="2">
    <location>
        <begin position="166"/>
        <end position="186"/>
    </location>
</feature>
<feature type="coiled-coil region" evidence="1">
    <location>
        <begin position="192"/>
        <end position="226"/>
    </location>
</feature>
<evidence type="ECO:0000256" key="1">
    <source>
        <dbReference type="SAM" id="Coils"/>
    </source>
</evidence>
<evidence type="ECO:0000256" key="2">
    <source>
        <dbReference type="SAM" id="MobiDB-lite"/>
    </source>
</evidence>
<name>A0A2U8W6F9_9HYPH</name>